<name>A0A8J2I5E4_9PLEO</name>
<evidence type="ECO:0000313" key="2">
    <source>
        <dbReference type="EMBL" id="CAG5174049.1"/>
    </source>
</evidence>
<comment type="caution">
    <text evidence="2">The sequence shown here is derived from an EMBL/GenBank/DDBJ whole genome shotgun (WGS) entry which is preliminary data.</text>
</comment>
<protein>
    <submittedName>
        <fullName evidence="2">Uncharacterized protein</fullName>
    </submittedName>
</protein>
<dbReference type="Proteomes" id="UP000676310">
    <property type="component" value="Unassembled WGS sequence"/>
</dbReference>
<evidence type="ECO:0000313" key="3">
    <source>
        <dbReference type="Proteomes" id="UP000676310"/>
    </source>
</evidence>
<feature type="compositionally biased region" description="Low complexity" evidence="1">
    <location>
        <begin position="287"/>
        <end position="298"/>
    </location>
</feature>
<proteinExistence type="predicted"/>
<dbReference type="AlphaFoldDB" id="A0A8J2I5E4"/>
<evidence type="ECO:0000256" key="1">
    <source>
        <dbReference type="SAM" id="MobiDB-lite"/>
    </source>
</evidence>
<organism evidence="2 3">
    <name type="scientific">Alternaria atra</name>
    <dbReference type="NCBI Taxonomy" id="119953"/>
    <lineage>
        <taxon>Eukaryota</taxon>
        <taxon>Fungi</taxon>
        <taxon>Dikarya</taxon>
        <taxon>Ascomycota</taxon>
        <taxon>Pezizomycotina</taxon>
        <taxon>Dothideomycetes</taxon>
        <taxon>Pleosporomycetidae</taxon>
        <taxon>Pleosporales</taxon>
        <taxon>Pleosporineae</taxon>
        <taxon>Pleosporaceae</taxon>
        <taxon>Alternaria</taxon>
        <taxon>Alternaria sect. Ulocladioides</taxon>
    </lineage>
</organism>
<feature type="region of interest" description="Disordered" evidence="1">
    <location>
        <begin position="79"/>
        <end position="107"/>
    </location>
</feature>
<feature type="compositionally biased region" description="Acidic residues" evidence="1">
    <location>
        <begin position="96"/>
        <end position="107"/>
    </location>
</feature>
<gene>
    <name evidence="2" type="ORF">ALTATR162_LOCUS7722</name>
</gene>
<keyword evidence="3" id="KW-1185">Reference proteome</keyword>
<sequence>MFTPLVLRRNFSLFNRVPHSRIIRSAARHGHEQVIIQRVRIRRPFLSKSRLVGAVAIGVATYGLGQYVGIRVEVEEIKDEERTSKPGQDGWTTVGQEEDEEDDDDDEEYDDALLFLPTGFSRPRPKKFWKGSDPEWQEFKKLATDRPRVEKIRGELAFMLRNLFAKSPPYVAKAGKIDTDKGNMWIEFKFPDTAPDEYERPGIELTEDLEWRKATRPVEAPHHHRLNRILYPKEAANALYHDTTKKAGRAWEDFKIYMGWSQESKTEAVQQLVQRIAANPQSSVNKTTSIIPSPFSTSAKDTQQPGVPPSAAPVDAPAKDLNGLLLPDPKKLTLDLTQFRSDFRKSFKQYPLVVPRGAFMVLGLIEIYGERAKLTLNVHAVYDPKQGRYVGMHFTPWNFVELRQLPKGGR</sequence>
<dbReference type="EMBL" id="CAJRGZ010000022">
    <property type="protein sequence ID" value="CAG5174049.1"/>
    <property type="molecule type" value="Genomic_DNA"/>
</dbReference>
<dbReference type="RefSeq" id="XP_043171286.1">
    <property type="nucleotide sequence ID" value="XM_043315351.1"/>
</dbReference>
<accession>A0A8J2I5E4</accession>
<feature type="region of interest" description="Disordered" evidence="1">
    <location>
        <begin position="287"/>
        <end position="312"/>
    </location>
</feature>
<dbReference type="OrthoDB" id="5316527at2759"/>
<dbReference type="GeneID" id="67019754"/>
<reference evidence="2" key="1">
    <citation type="submission" date="2021-05" db="EMBL/GenBank/DDBJ databases">
        <authorList>
            <person name="Stam R."/>
        </authorList>
    </citation>
    <scope>NUCLEOTIDE SEQUENCE</scope>
    <source>
        <strain evidence="2">CS162</strain>
    </source>
</reference>